<dbReference type="Gene3D" id="1.10.287.470">
    <property type="entry name" value="Helix hairpin bin"/>
    <property type="match status" value="1"/>
</dbReference>
<dbReference type="KEGG" id="frc:KX01_1334"/>
<gene>
    <name evidence="3" type="ORF">KX01_1334</name>
</gene>
<keyword evidence="1" id="KW-0175">Coiled coil</keyword>
<dbReference type="Proteomes" id="UP000182521">
    <property type="component" value="Chromosome"/>
</dbReference>
<sequence length="336" mass="37723">MNFKSQQLLKKNPSFKKVCLWILVTTIIIFVLLTLIPWQQTIDGNGEVTTVSPSDREQRITAPMEGRLGKWYVVEGQKVKKGDPIVEILDLDPDVLSRLEEEKKAIELGISSVELAIKNAENNIDRHDRLKKTGASTQRIYEEAQLELVKYSTDLAKAKVDLAKIKVKIARQDSRLVKAPIDGTIVERRHGEGGITVNPTEFLANIVPDGKSRIVALWVRGMDAPLVSVGDKVMLQFEGWPAVQFSGWPEVAVGTFEGEVSFVSPQTNPVGEVKIFVKPENKRDWPNAELLRLGTKTNGWVLLKNVTLGYELWRRFNGFPININSKELLVNKNTSN</sequence>
<dbReference type="AlphaFoldDB" id="A0A1J0KVE0"/>
<keyword evidence="2" id="KW-0472">Membrane</keyword>
<keyword evidence="2" id="KW-1133">Transmembrane helix</keyword>
<proteinExistence type="predicted"/>
<dbReference type="EMBL" id="CP009654">
    <property type="protein sequence ID" value="APC97580.1"/>
    <property type="molecule type" value="Genomic_DNA"/>
</dbReference>
<dbReference type="InterPro" id="IPR050739">
    <property type="entry name" value="MFP"/>
</dbReference>
<feature type="coiled-coil region" evidence="1">
    <location>
        <begin position="110"/>
        <end position="161"/>
    </location>
</feature>
<evidence type="ECO:0000313" key="3">
    <source>
        <dbReference type="EMBL" id="APC97580.1"/>
    </source>
</evidence>
<evidence type="ECO:0000256" key="2">
    <source>
        <dbReference type="SAM" id="Phobius"/>
    </source>
</evidence>
<accession>A0A1J0KVE0</accession>
<protein>
    <submittedName>
        <fullName evidence="3">HlyD secretion family protein</fullName>
    </submittedName>
</protein>
<dbReference type="STRING" id="1542390.KX01_1334"/>
<reference evidence="4" key="1">
    <citation type="submission" date="2014-10" db="EMBL/GenBank/DDBJ databases">
        <authorList>
            <person name="Kuske C.R."/>
            <person name="Challacombe J.F."/>
            <person name="Daligault H.E."/>
            <person name="Davenport K.W."/>
            <person name="Johnson S.L."/>
            <person name="Siddaramappa S."/>
            <person name="Petersen J.M."/>
        </authorList>
    </citation>
    <scope>NUCLEOTIDE SEQUENCE [LARGE SCALE GENOMIC DNA]</scope>
    <source>
        <strain evidence="4">CA97-1460</strain>
    </source>
</reference>
<name>A0A1J0KVE0_9GAMM</name>
<dbReference type="Gene3D" id="2.40.50.100">
    <property type="match status" value="1"/>
</dbReference>
<dbReference type="RefSeq" id="WP_071664232.1">
    <property type="nucleotide sequence ID" value="NZ_CP009654.1"/>
</dbReference>
<dbReference type="PANTHER" id="PTHR30386">
    <property type="entry name" value="MEMBRANE FUSION SUBUNIT OF EMRAB-TOLC MULTIDRUG EFFLUX PUMP"/>
    <property type="match status" value="1"/>
</dbReference>
<evidence type="ECO:0000313" key="4">
    <source>
        <dbReference type="Proteomes" id="UP000182521"/>
    </source>
</evidence>
<dbReference type="PANTHER" id="PTHR30386:SF27">
    <property type="entry name" value="MEMBRANE FUSION PROTEIN (MFP) FAMILY PROTEIN"/>
    <property type="match status" value="1"/>
</dbReference>
<keyword evidence="2" id="KW-0812">Transmembrane</keyword>
<feature type="transmembrane region" description="Helical" evidence="2">
    <location>
        <begin position="20"/>
        <end position="38"/>
    </location>
</feature>
<dbReference type="OrthoDB" id="9760528at2"/>
<organism evidence="3 4">
    <name type="scientific">Francisella frigiditurris</name>
    <dbReference type="NCBI Taxonomy" id="1542390"/>
    <lineage>
        <taxon>Bacteria</taxon>
        <taxon>Pseudomonadati</taxon>
        <taxon>Pseudomonadota</taxon>
        <taxon>Gammaproteobacteria</taxon>
        <taxon>Thiotrichales</taxon>
        <taxon>Francisellaceae</taxon>
        <taxon>Francisella</taxon>
    </lineage>
</organism>
<evidence type="ECO:0000256" key="1">
    <source>
        <dbReference type="SAM" id="Coils"/>
    </source>
</evidence>
<keyword evidence="4" id="KW-1185">Reference proteome</keyword>
<dbReference type="SUPFAM" id="SSF111369">
    <property type="entry name" value="HlyD-like secretion proteins"/>
    <property type="match status" value="1"/>
</dbReference>